<proteinExistence type="predicted"/>
<evidence type="ECO:0000256" key="1">
    <source>
        <dbReference type="ARBA" id="ARBA00012528"/>
    </source>
</evidence>
<name>A0A178MCD1_9PROT</name>
<sequence length="326" mass="35566">MHVDNAQDLSDGHAFAVRLMQHLVVPTFVLDAERRVIIWNKACERLTGVMAEEILGTSDHWRAFYDEPRHCLADILALGSTEELDRLYETHSDPATGTLGLKAENWCVMPKVKRRLFLAIDAGPIFDENGVLQAVVETLRDNTEQRLAQMALQSLAVKDGLTGLANRLSFDEKIEAEWLHNKREGTPLSVLLIDVDHFKLYNDTYGHQKGDACLKAVAQAIGAQVFRQGDLAARYGGEEFVVVLPNTEPDAAKAVAERIRHAVEILALPHGASLTCDHVTLSVGVASTVPDESGSHDTLVAAADAALYQAKHAGRNRVSIGAVVPA</sequence>
<dbReference type="CDD" id="cd01949">
    <property type="entry name" value="GGDEF"/>
    <property type="match status" value="1"/>
</dbReference>
<comment type="caution">
    <text evidence="6">The sequence shown here is derived from an EMBL/GenBank/DDBJ whole genome shotgun (WGS) entry which is preliminary data.</text>
</comment>
<accession>A0A178MCD1</accession>
<dbReference type="SMART" id="SM00267">
    <property type="entry name" value="GGDEF"/>
    <property type="match status" value="1"/>
</dbReference>
<dbReference type="AlphaFoldDB" id="A0A178MCD1"/>
<dbReference type="InterPro" id="IPR000700">
    <property type="entry name" value="PAS-assoc_C"/>
</dbReference>
<dbReference type="InterPro" id="IPR050469">
    <property type="entry name" value="Diguanylate_Cyclase"/>
</dbReference>
<dbReference type="Gene3D" id="3.30.70.270">
    <property type="match status" value="1"/>
</dbReference>
<evidence type="ECO:0000259" key="5">
    <source>
        <dbReference type="PROSITE" id="PS50887"/>
    </source>
</evidence>
<dbReference type="Pfam" id="PF13426">
    <property type="entry name" value="PAS_9"/>
    <property type="match status" value="1"/>
</dbReference>
<dbReference type="GO" id="GO:1902201">
    <property type="term" value="P:negative regulation of bacterial-type flagellum-dependent cell motility"/>
    <property type="evidence" value="ECO:0007669"/>
    <property type="project" value="TreeGrafter"/>
</dbReference>
<dbReference type="EMBL" id="LWQU01000174">
    <property type="protein sequence ID" value="OAN46402.1"/>
    <property type="molecule type" value="Genomic_DNA"/>
</dbReference>
<keyword evidence="7" id="KW-1185">Reference proteome</keyword>
<feature type="domain" description="PAS" evidence="3">
    <location>
        <begin position="12"/>
        <end position="58"/>
    </location>
</feature>
<dbReference type="EC" id="2.7.7.65" evidence="1"/>
<dbReference type="GO" id="GO:0043709">
    <property type="term" value="P:cell adhesion involved in single-species biofilm formation"/>
    <property type="evidence" value="ECO:0007669"/>
    <property type="project" value="TreeGrafter"/>
</dbReference>
<evidence type="ECO:0000256" key="2">
    <source>
        <dbReference type="ARBA" id="ARBA00034247"/>
    </source>
</evidence>
<dbReference type="GO" id="GO:0052621">
    <property type="term" value="F:diguanylate cyclase activity"/>
    <property type="evidence" value="ECO:0007669"/>
    <property type="project" value="UniProtKB-EC"/>
</dbReference>
<dbReference type="PROSITE" id="PS50887">
    <property type="entry name" value="GGDEF"/>
    <property type="match status" value="1"/>
</dbReference>
<comment type="catalytic activity">
    <reaction evidence="2">
        <text>2 GTP = 3',3'-c-di-GMP + 2 diphosphate</text>
        <dbReference type="Rhea" id="RHEA:24898"/>
        <dbReference type="ChEBI" id="CHEBI:33019"/>
        <dbReference type="ChEBI" id="CHEBI:37565"/>
        <dbReference type="ChEBI" id="CHEBI:58805"/>
        <dbReference type="EC" id="2.7.7.65"/>
    </reaction>
</comment>
<evidence type="ECO:0000313" key="6">
    <source>
        <dbReference type="EMBL" id="OAN46402.1"/>
    </source>
</evidence>
<dbReference type="CDD" id="cd00130">
    <property type="entry name" value="PAS"/>
    <property type="match status" value="1"/>
</dbReference>
<dbReference type="InterPro" id="IPR029787">
    <property type="entry name" value="Nucleotide_cyclase"/>
</dbReference>
<dbReference type="SUPFAM" id="SSF55785">
    <property type="entry name" value="PYP-like sensor domain (PAS domain)"/>
    <property type="match status" value="1"/>
</dbReference>
<feature type="domain" description="GGDEF" evidence="5">
    <location>
        <begin position="186"/>
        <end position="323"/>
    </location>
</feature>
<organism evidence="6 7">
    <name type="scientific">Magnetospirillum moscoviense</name>
    <dbReference type="NCBI Taxonomy" id="1437059"/>
    <lineage>
        <taxon>Bacteria</taxon>
        <taxon>Pseudomonadati</taxon>
        <taxon>Pseudomonadota</taxon>
        <taxon>Alphaproteobacteria</taxon>
        <taxon>Rhodospirillales</taxon>
        <taxon>Rhodospirillaceae</taxon>
        <taxon>Magnetospirillum</taxon>
    </lineage>
</organism>
<dbReference type="PANTHER" id="PTHR45138">
    <property type="entry name" value="REGULATORY COMPONENTS OF SENSORY TRANSDUCTION SYSTEM"/>
    <property type="match status" value="1"/>
</dbReference>
<gene>
    <name evidence="6" type="ORF">A6A05_04045</name>
</gene>
<evidence type="ECO:0000259" key="4">
    <source>
        <dbReference type="PROSITE" id="PS50113"/>
    </source>
</evidence>
<reference evidence="6 7" key="1">
    <citation type="submission" date="2016-04" db="EMBL/GenBank/DDBJ databases">
        <title>Draft genome sequence of freshwater magnetotactic bacteria Magnetospirillum marisnigri SP-1 and Magnetospirillum moscoviense BB-1.</title>
        <authorList>
            <person name="Koziaeva V."/>
            <person name="Dziuba M.V."/>
            <person name="Ivanov T.M."/>
            <person name="Kuznetsov B."/>
            <person name="Grouzdev D.S."/>
        </authorList>
    </citation>
    <scope>NUCLEOTIDE SEQUENCE [LARGE SCALE GENOMIC DNA]</scope>
    <source>
        <strain evidence="6 7">BB-1</strain>
    </source>
</reference>
<dbReference type="Gene3D" id="3.30.450.20">
    <property type="entry name" value="PAS domain"/>
    <property type="match status" value="1"/>
</dbReference>
<dbReference type="PANTHER" id="PTHR45138:SF9">
    <property type="entry name" value="DIGUANYLATE CYCLASE DGCM-RELATED"/>
    <property type="match status" value="1"/>
</dbReference>
<dbReference type="InterPro" id="IPR035965">
    <property type="entry name" value="PAS-like_dom_sf"/>
</dbReference>
<protein>
    <recommendedName>
        <fullName evidence="1">diguanylate cyclase</fullName>
        <ecNumber evidence="1">2.7.7.65</ecNumber>
    </recommendedName>
</protein>
<dbReference type="PROSITE" id="PS50113">
    <property type="entry name" value="PAC"/>
    <property type="match status" value="1"/>
</dbReference>
<dbReference type="FunFam" id="3.30.70.270:FF:000001">
    <property type="entry name" value="Diguanylate cyclase domain protein"/>
    <property type="match status" value="1"/>
</dbReference>
<dbReference type="Proteomes" id="UP000078543">
    <property type="component" value="Unassembled WGS sequence"/>
</dbReference>
<dbReference type="InterPro" id="IPR000160">
    <property type="entry name" value="GGDEF_dom"/>
</dbReference>
<feature type="domain" description="PAC" evidence="4">
    <location>
        <begin position="102"/>
        <end position="154"/>
    </location>
</feature>
<dbReference type="InterPro" id="IPR000014">
    <property type="entry name" value="PAS"/>
</dbReference>
<evidence type="ECO:0000259" key="3">
    <source>
        <dbReference type="PROSITE" id="PS50112"/>
    </source>
</evidence>
<dbReference type="SUPFAM" id="SSF55073">
    <property type="entry name" value="Nucleotide cyclase"/>
    <property type="match status" value="1"/>
</dbReference>
<evidence type="ECO:0000313" key="7">
    <source>
        <dbReference type="Proteomes" id="UP000078543"/>
    </source>
</evidence>
<dbReference type="NCBIfam" id="TIGR00254">
    <property type="entry name" value="GGDEF"/>
    <property type="match status" value="1"/>
</dbReference>
<dbReference type="PROSITE" id="PS50112">
    <property type="entry name" value="PAS"/>
    <property type="match status" value="1"/>
</dbReference>
<dbReference type="InterPro" id="IPR043128">
    <property type="entry name" value="Rev_trsase/Diguanyl_cyclase"/>
</dbReference>
<dbReference type="STRING" id="1437059.A6A05_04045"/>
<dbReference type="GO" id="GO:0005886">
    <property type="term" value="C:plasma membrane"/>
    <property type="evidence" value="ECO:0007669"/>
    <property type="project" value="TreeGrafter"/>
</dbReference>
<dbReference type="Pfam" id="PF00990">
    <property type="entry name" value="GGDEF"/>
    <property type="match status" value="1"/>
</dbReference>